<sequence>MPRLTATEVVALGSYLEPDFDASSLTVSQLLGVLGHHGVPYPLPYSKPILVQLFVDKIVSQADTLKAQRLKFQRTMPSDEGIIDGLAGARPRRLGKKPAQKVPSHPESSLPHTRGASEANELHPMDVDNSKSLSEVGGLGAGEMDVDPKGWATPHD</sequence>
<dbReference type="GO" id="GO:0003682">
    <property type="term" value="F:chromatin binding"/>
    <property type="evidence" value="ECO:0007669"/>
    <property type="project" value="InterPro"/>
</dbReference>
<feature type="compositionally biased region" description="Basic and acidic residues" evidence="1">
    <location>
        <begin position="120"/>
        <end position="129"/>
    </location>
</feature>
<dbReference type="GO" id="GO:0005783">
    <property type="term" value="C:endoplasmic reticulum"/>
    <property type="evidence" value="ECO:0007669"/>
    <property type="project" value="TreeGrafter"/>
</dbReference>
<dbReference type="GO" id="GO:0005637">
    <property type="term" value="C:nuclear inner membrane"/>
    <property type="evidence" value="ECO:0007669"/>
    <property type="project" value="InterPro"/>
</dbReference>
<evidence type="ECO:0000313" key="4">
    <source>
        <dbReference type="Proteomes" id="UP000298030"/>
    </source>
</evidence>
<protein>
    <recommendedName>
        <fullName evidence="2">HeH/LEM domain-containing protein</fullName>
    </recommendedName>
</protein>
<dbReference type="EMBL" id="QPFP01000001">
    <property type="protein sequence ID" value="TEB39426.1"/>
    <property type="molecule type" value="Genomic_DNA"/>
</dbReference>
<gene>
    <name evidence="3" type="ORF">FA13DRAFT_1784182</name>
</gene>
<feature type="region of interest" description="Disordered" evidence="1">
    <location>
        <begin position="81"/>
        <end position="156"/>
    </location>
</feature>
<evidence type="ECO:0000256" key="1">
    <source>
        <dbReference type="SAM" id="MobiDB-lite"/>
    </source>
</evidence>
<comment type="caution">
    <text evidence="3">The sequence shown here is derived from an EMBL/GenBank/DDBJ whole genome shotgun (WGS) entry which is preliminary data.</text>
</comment>
<dbReference type="InterPro" id="IPR025856">
    <property type="entry name" value="HeH/LEM_domain"/>
</dbReference>
<dbReference type="GO" id="GO:0034399">
    <property type="term" value="C:nuclear periphery"/>
    <property type="evidence" value="ECO:0007669"/>
    <property type="project" value="TreeGrafter"/>
</dbReference>
<feature type="domain" description="HeH/LEM" evidence="2">
    <location>
        <begin position="22"/>
        <end position="55"/>
    </location>
</feature>
<reference evidence="3 4" key="1">
    <citation type="journal article" date="2019" name="Nat. Ecol. Evol.">
        <title>Megaphylogeny resolves global patterns of mushroom evolution.</title>
        <authorList>
            <person name="Varga T."/>
            <person name="Krizsan K."/>
            <person name="Foldi C."/>
            <person name="Dima B."/>
            <person name="Sanchez-Garcia M."/>
            <person name="Sanchez-Ramirez S."/>
            <person name="Szollosi G.J."/>
            <person name="Szarkandi J.G."/>
            <person name="Papp V."/>
            <person name="Albert L."/>
            <person name="Andreopoulos W."/>
            <person name="Angelini C."/>
            <person name="Antonin V."/>
            <person name="Barry K.W."/>
            <person name="Bougher N.L."/>
            <person name="Buchanan P."/>
            <person name="Buyck B."/>
            <person name="Bense V."/>
            <person name="Catcheside P."/>
            <person name="Chovatia M."/>
            <person name="Cooper J."/>
            <person name="Damon W."/>
            <person name="Desjardin D."/>
            <person name="Finy P."/>
            <person name="Geml J."/>
            <person name="Haridas S."/>
            <person name="Hughes K."/>
            <person name="Justo A."/>
            <person name="Karasinski D."/>
            <person name="Kautmanova I."/>
            <person name="Kiss B."/>
            <person name="Kocsube S."/>
            <person name="Kotiranta H."/>
            <person name="LaButti K.M."/>
            <person name="Lechner B.E."/>
            <person name="Liimatainen K."/>
            <person name="Lipzen A."/>
            <person name="Lukacs Z."/>
            <person name="Mihaltcheva S."/>
            <person name="Morgado L.N."/>
            <person name="Niskanen T."/>
            <person name="Noordeloos M.E."/>
            <person name="Ohm R.A."/>
            <person name="Ortiz-Santana B."/>
            <person name="Ovrebo C."/>
            <person name="Racz N."/>
            <person name="Riley R."/>
            <person name="Savchenko A."/>
            <person name="Shiryaev A."/>
            <person name="Soop K."/>
            <person name="Spirin V."/>
            <person name="Szebenyi C."/>
            <person name="Tomsovsky M."/>
            <person name="Tulloss R.E."/>
            <person name="Uehling J."/>
            <person name="Grigoriev I.V."/>
            <person name="Vagvolgyi C."/>
            <person name="Papp T."/>
            <person name="Martin F.M."/>
            <person name="Miettinen O."/>
            <person name="Hibbett D.S."/>
            <person name="Nagy L.G."/>
        </authorList>
    </citation>
    <scope>NUCLEOTIDE SEQUENCE [LARGE SCALE GENOMIC DNA]</scope>
    <source>
        <strain evidence="3 4">FP101781</strain>
    </source>
</reference>
<evidence type="ECO:0000313" key="3">
    <source>
        <dbReference type="EMBL" id="TEB39426.1"/>
    </source>
</evidence>
<evidence type="ECO:0000259" key="2">
    <source>
        <dbReference type="Pfam" id="PF12949"/>
    </source>
</evidence>
<dbReference type="InterPro" id="IPR044780">
    <property type="entry name" value="Heh2/Src1"/>
</dbReference>
<name>A0A4Y7TZ35_COPMI</name>
<keyword evidence="4" id="KW-1185">Reference proteome</keyword>
<dbReference type="AlphaFoldDB" id="A0A4Y7TZ35"/>
<dbReference type="OrthoDB" id="2503928at2759"/>
<accession>A0A4Y7TZ35</accession>
<dbReference type="PANTHER" id="PTHR47808">
    <property type="entry name" value="INNER NUCLEAR MEMBRANE PROTEIN HEH2-RELATED"/>
    <property type="match status" value="1"/>
</dbReference>
<dbReference type="GO" id="GO:0071763">
    <property type="term" value="P:nuclear membrane organization"/>
    <property type="evidence" value="ECO:0007669"/>
    <property type="project" value="TreeGrafter"/>
</dbReference>
<dbReference type="Proteomes" id="UP000298030">
    <property type="component" value="Unassembled WGS sequence"/>
</dbReference>
<dbReference type="PANTHER" id="PTHR47808:SF2">
    <property type="entry name" value="LEM DOMAIN-CONTAINING PROTEIN 2"/>
    <property type="match status" value="1"/>
</dbReference>
<feature type="compositionally biased region" description="Basic residues" evidence="1">
    <location>
        <begin position="90"/>
        <end position="99"/>
    </location>
</feature>
<organism evidence="3 4">
    <name type="scientific">Coprinellus micaceus</name>
    <name type="common">Glistening ink-cap mushroom</name>
    <name type="synonym">Coprinus micaceus</name>
    <dbReference type="NCBI Taxonomy" id="71717"/>
    <lineage>
        <taxon>Eukaryota</taxon>
        <taxon>Fungi</taxon>
        <taxon>Dikarya</taxon>
        <taxon>Basidiomycota</taxon>
        <taxon>Agaricomycotina</taxon>
        <taxon>Agaricomycetes</taxon>
        <taxon>Agaricomycetidae</taxon>
        <taxon>Agaricales</taxon>
        <taxon>Agaricineae</taxon>
        <taxon>Psathyrellaceae</taxon>
        <taxon>Coprinellus</taxon>
    </lineage>
</organism>
<dbReference type="Pfam" id="PF12949">
    <property type="entry name" value="HeH"/>
    <property type="match status" value="1"/>
</dbReference>
<proteinExistence type="predicted"/>
<dbReference type="STRING" id="71717.A0A4Y7TZ35"/>